<evidence type="ECO:0000313" key="2">
    <source>
        <dbReference type="EMBL" id="CAA2107305.1"/>
    </source>
</evidence>
<dbReference type="GO" id="GO:0005737">
    <property type="term" value="C:cytoplasm"/>
    <property type="evidence" value="ECO:0007669"/>
    <property type="project" value="TreeGrafter"/>
</dbReference>
<dbReference type="SUPFAM" id="SSF47616">
    <property type="entry name" value="GST C-terminal domain-like"/>
    <property type="match status" value="1"/>
</dbReference>
<dbReference type="InterPro" id="IPR004045">
    <property type="entry name" value="Glutathione_S-Trfase_N"/>
</dbReference>
<dbReference type="InterPro" id="IPR036282">
    <property type="entry name" value="Glutathione-S-Trfase_C_sf"/>
</dbReference>
<dbReference type="SUPFAM" id="SSF52833">
    <property type="entry name" value="Thioredoxin-like"/>
    <property type="match status" value="1"/>
</dbReference>
<dbReference type="Gene3D" id="1.20.1050.10">
    <property type="match status" value="1"/>
</dbReference>
<dbReference type="Pfam" id="PF13417">
    <property type="entry name" value="GST_N_3"/>
    <property type="match status" value="1"/>
</dbReference>
<dbReference type="CDD" id="cd03196">
    <property type="entry name" value="GST_C_5"/>
    <property type="match status" value="1"/>
</dbReference>
<name>A0A679JM63_VARPD</name>
<protein>
    <recommendedName>
        <fullName evidence="1">GST N-terminal domain-containing protein</fullName>
    </recommendedName>
</protein>
<dbReference type="AlphaFoldDB" id="A0A679JM63"/>
<reference evidence="2" key="1">
    <citation type="submission" date="2019-12" db="EMBL/GenBank/DDBJ databases">
        <authorList>
            <person name="Cremers G."/>
        </authorList>
    </citation>
    <scope>NUCLEOTIDE SEQUENCE</scope>
    <source>
        <strain evidence="2">Vvax</strain>
    </source>
</reference>
<dbReference type="PROSITE" id="PS50404">
    <property type="entry name" value="GST_NTER"/>
    <property type="match status" value="1"/>
</dbReference>
<organism evidence="2">
    <name type="scientific">Variovorax paradoxus</name>
    <dbReference type="NCBI Taxonomy" id="34073"/>
    <lineage>
        <taxon>Bacteria</taxon>
        <taxon>Pseudomonadati</taxon>
        <taxon>Pseudomonadota</taxon>
        <taxon>Betaproteobacteria</taxon>
        <taxon>Burkholderiales</taxon>
        <taxon>Comamonadaceae</taxon>
        <taxon>Variovorax</taxon>
    </lineage>
</organism>
<dbReference type="InterPro" id="IPR050983">
    <property type="entry name" value="GST_Omega/HSP26"/>
</dbReference>
<dbReference type="InterPro" id="IPR036249">
    <property type="entry name" value="Thioredoxin-like_sf"/>
</dbReference>
<accession>A0A679JM63</accession>
<dbReference type="EMBL" id="LR743507">
    <property type="protein sequence ID" value="CAA2107305.1"/>
    <property type="molecule type" value="Genomic_DNA"/>
</dbReference>
<dbReference type="Pfam" id="PF13410">
    <property type="entry name" value="GST_C_2"/>
    <property type="match status" value="1"/>
</dbReference>
<dbReference type="RefSeq" id="WP_339092914.1">
    <property type="nucleotide sequence ID" value="NZ_LR743507.1"/>
</dbReference>
<dbReference type="PANTHER" id="PTHR43968">
    <property type="match status" value="1"/>
</dbReference>
<sequence length="218" mass="24023">MPAAHPVLYSFRRCPYAMRARLALMVSEQACELREVALKNKPAEMLSASPKGTVPVLLAEDGSVIEQSLDVMLWALQRNDPQRWLQPASGTLQDMLALVAECDGEFKRQLDRYKYPDRHAEGGELARGRGAHFLSGLEARLGDSPQLAGGHATLADAALMPFVRQFAMVDAAWFGAQPWPRLQAWLAAWTGSALFERAMHKYAPWKSGEPGVGFPPPP</sequence>
<feature type="domain" description="GST N-terminal" evidence="1">
    <location>
        <begin position="4"/>
        <end position="83"/>
    </location>
</feature>
<evidence type="ECO:0000259" key="1">
    <source>
        <dbReference type="PROSITE" id="PS50404"/>
    </source>
</evidence>
<dbReference type="Gene3D" id="3.40.30.10">
    <property type="entry name" value="Glutaredoxin"/>
    <property type="match status" value="1"/>
</dbReference>
<proteinExistence type="predicted"/>
<gene>
    <name evidence="2" type="ORF">VVAX_04170</name>
</gene>
<dbReference type="PANTHER" id="PTHR43968:SF6">
    <property type="entry name" value="GLUTATHIONE S-TRANSFERASE OMEGA"/>
    <property type="match status" value="1"/>
</dbReference>
<dbReference type="CDD" id="cd03060">
    <property type="entry name" value="GST_N_Omega_like"/>
    <property type="match status" value="1"/>
</dbReference>